<dbReference type="AlphaFoldDB" id="A0A2S7FBV2"/>
<sequence length="431" mass="48705">MKRFLKFVIISIVIVVTAFILVEISGKYKVSILRNNVTWSIDNKNCKQASDFDKDEDGNTYVAYKDSIKIMRGEGTEDILFQDDSLNIENILFYKGVIYYISNDKIYRYDISKNESKVVLEGIPFKGKYLDRKLLIKDSKLLLAIGSATNSGVADNDGTFNINEIPYDTSPINITLTGNNYGEKKTGAFMPYGNSSLKGQKIECKKIANSSIIEIDPETNKVSLFACGIRNITGWSLDSDNNLICIIGGMEDSSDRPIKRDFDYLYKIEKNNWYGWPDFSGGDPIDSPRFKGDKPITKIIENHPNKIVQGPLFQFDELGSIKYLSIDTEGAIFEKDTGVYYDEGKNMISSITKDSVVNRLLKLKDDSIVKEIKIKDNSVYILDSGIGCIYKLSSNDGNNIFNLPRSVLIFIMVLLGILVFIFMYKYNSKNN</sequence>
<protein>
    <recommendedName>
        <fullName evidence="4">Glucose/Sorbosone dehydrogenase domain-containing protein</fullName>
    </recommendedName>
</protein>
<comment type="caution">
    <text evidence="2">The sequence shown here is derived from an EMBL/GenBank/DDBJ whole genome shotgun (WGS) entry which is preliminary data.</text>
</comment>
<reference evidence="2 3" key="1">
    <citation type="submission" date="2016-01" db="EMBL/GenBank/DDBJ databases">
        <title>Characterization of the Clostridium difficile lineages that are prevalent in Hong Kong and China.</title>
        <authorList>
            <person name="Kwok J.S.-L."/>
            <person name="Lam W.-Y."/>
            <person name="Ip M."/>
            <person name="Chan T.-F."/>
            <person name="Hawkey P.M."/>
            <person name="Tsui S.K.-W."/>
        </authorList>
    </citation>
    <scope>NUCLEOTIDE SEQUENCE [LARGE SCALE GENOMIC DNA]</scope>
    <source>
        <strain evidence="2 3">300064</strain>
    </source>
</reference>
<dbReference type="Proteomes" id="UP000238081">
    <property type="component" value="Unassembled WGS sequence"/>
</dbReference>
<evidence type="ECO:0000313" key="3">
    <source>
        <dbReference type="Proteomes" id="UP000238081"/>
    </source>
</evidence>
<dbReference type="EMBL" id="LRDH01000101">
    <property type="protein sequence ID" value="PPV15282.1"/>
    <property type="molecule type" value="Genomic_DNA"/>
</dbReference>
<dbReference type="InterPro" id="IPR011041">
    <property type="entry name" value="Quinoprot_gluc/sorb_DH_b-prop"/>
</dbReference>
<dbReference type="SUPFAM" id="SSF50952">
    <property type="entry name" value="Soluble quinoprotein glucose dehydrogenase"/>
    <property type="match status" value="1"/>
</dbReference>
<dbReference type="InterPro" id="IPR011042">
    <property type="entry name" value="6-blade_b-propeller_TolB-like"/>
</dbReference>
<evidence type="ECO:0000313" key="2">
    <source>
        <dbReference type="EMBL" id="PPV15282.1"/>
    </source>
</evidence>
<name>A0A2S7FBV2_CLOBU</name>
<proteinExistence type="predicted"/>
<feature type="transmembrane region" description="Helical" evidence="1">
    <location>
        <begin position="407"/>
        <end position="426"/>
    </location>
</feature>
<dbReference type="RefSeq" id="WP_043666441.1">
    <property type="nucleotide sequence ID" value="NZ_JSEG01000024.1"/>
</dbReference>
<feature type="transmembrane region" description="Helical" evidence="1">
    <location>
        <begin position="7"/>
        <end position="26"/>
    </location>
</feature>
<evidence type="ECO:0000256" key="1">
    <source>
        <dbReference type="SAM" id="Phobius"/>
    </source>
</evidence>
<organism evidence="2 3">
    <name type="scientific">Clostridium butyricum</name>
    <dbReference type="NCBI Taxonomy" id="1492"/>
    <lineage>
        <taxon>Bacteria</taxon>
        <taxon>Bacillati</taxon>
        <taxon>Bacillota</taxon>
        <taxon>Clostridia</taxon>
        <taxon>Eubacteriales</taxon>
        <taxon>Clostridiaceae</taxon>
        <taxon>Clostridium</taxon>
    </lineage>
</organism>
<keyword evidence="1" id="KW-0812">Transmembrane</keyword>
<accession>A0A2S7FBV2</accession>
<keyword evidence="1" id="KW-1133">Transmembrane helix</keyword>
<dbReference type="Gene3D" id="2.120.10.30">
    <property type="entry name" value="TolB, C-terminal domain"/>
    <property type="match status" value="1"/>
</dbReference>
<evidence type="ECO:0008006" key="4">
    <source>
        <dbReference type="Google" id="ProtNLM"/>
    </source>
</evidence>
<gene>
    <name evidence="2" type="ORF">AWN73_12310</name>
</gene>
<keyword evidence="1" id="KW-0472">Membrane</keyword>